<keyword evidence="1" id="KW-1005">Bacterial flagellum biogenesis</keyword>
<sequence>MSVEAISSTLTMLERMHKSLLELAFKKTEIIKAGDIEALDQLLKDEQAHVAAIDKLEQQRQKQVTDYFEAKGLASADKTTVADVIEAAEQQADKAALSAVRERLMQIINDLRKQNDLNQKLVFQSLQIVNLTLDAVRPRTEQMNYSSNEVLGTNNIAKKSYFDSQA</sequence>
<organism evidence="2 3">
    <name type="scientific">Lysinibacillus capsici</name>
    <dbReference type="NCBI Taxonomy" id="2115968"/>
    <lineage>
        <taxon>Bacteria</taxon>
        <taxon>Bacillati</taxon>
        <taxon>Bacillota</taxon>
        <taxon>Bacilli</taxon>
        <taxon>Bacillales</taxon>
        <taxon>Bacillaceae</taxon>
        <taxon>Lysinibacillus</taxon>
    </lineage>
</organism>
<dbReference type="AlphaFoldDB" id="A0A2X0XJZ2"/>
<dbReference type="InterPro" id="IPR036679">
    <property type="entry name" value="FlgN-like_sf"/>
</dbReference>
<dbReference type="STRING" id="1421.A2J09_22035"/>
<name>A0A2X0XJZ2_9BACI</name>
<dbReference type="Proteomes" id="UP000251431">
    <property type="component" value="Unassembled WGS sequence"/>
</dbReference>
<dbReference type="EMBL" id="UAQE01000001">
    <property type="protein sequence ID" value="SPT99475.1"/>
    <property type="molecule type" value="Genomic_DNA"/>
</dbReference>
<dbReference type="InterPro" id="IPR007809">
    <property type="entry name" value="FlgN-like"/>
</dbReference>
<dbReference type="Gene3D" id="1.20.58.300">
    <property type="entry name" value="FlgN-like"/>
    <property type="match status" value="1"/>
</dbReference>
<accession>A0A2X0XJZ2</accession>
<dbReference type="Pfam" id="PF05130">
    <property type="entry name" value="FlgN"/>
    <property type="match status" value="1"/>
</dbReference>
<dbReference type="GO" id="GO:0044780">
    <property type="term" value="P:bacterial-type flagellum assembly"/>
    <property type="evidence" value="ECO:0007669"/>
    <property type="project" value="InterPro"/>
</dbReference>
<protein>
    <submittedName>
        <fullName evidence="2">FlgN family protein</fullName>
    </submittedName>
</protein>
<evidence type="ECO:0000313" key="2">
    <source>
        <dbReference type="EMBL" id="SPT99475.1"/>
    </source>
</evidence>
<dbReference type="SUPFAM" id="SSF140566">
    <property type="entry name" value="FlgN-like"/>
    <property type="match status" value="1"/>
</dbReference>
<gene>
    <name evidence="2" type="primary">yvyG</name>
    <name evidence="2" type="ORF">NCTC7582_02348</name>
</gene>
<dbReference type="RefSeq" id="WP_112117370.1">
    <property type="nucleotide sequence ID" value="NZ_CP185952.1"/>
</dbReference>
<reference evidence="2 3" key="1">
    <citation type="submission" date="2018-06" db="EMBL/GenBank/DDBJ databases">
        <authorList>
            <consortium name="Pathogen Informatics"/>
            <person name="Doyle S."/>
        </authorList>
    </citation>
    <scope>NUCLEOTIDE SEQUENCE [LARGE SCALE GENOMIC DNA]</scope>
    <source>
        <strain evidence="2 3">NCTC7582</strain>
    </source>
</reference>
<evidence type="ECO:0000256" key="1">
    <source>
        <dbReference type="ARBA" id="ARBA00022795"/>
    </source>
</evidence>
<evidence type="ECO:0000313" key="3">
    <source>
        <dbReference type="Proteomes" id="UP000251431"/>
    </source>
</evidence>
<proteinExistence type="predicted"/>